<sequence length="74" mass="8286">MAEFPLALESSCTKHLLSLTIEAHKFPVEAISAQQTGFLLVQDENALRPLPPDYVILGQYVDVPDSSRFFFCKT</sequence>
<organism evidence="1 2">
    <name type="scientific">Opisthorchis viverrini</name>
    <name type="common">Southeast Asian liver fluke</name>
    <dbReference type="NCBI Taxonomy" id="6198"/>
    <lineage>
        <taxon>Eukaryota</taxon>
        <taxon>Metazoa</taxon>
        <taxon>Spiralia</taxon>
        <taxon>Lophotrochozoa</taxon>
        <taxon>Platyhelminthes</taxon>
        <taxon>Trematoda</taxon>
        <taxon>Digenea</taxon>
        <taxon>Opisthorchiida</taxon>
        <taxon>Opisthorchiata</taxon>
        <taxon>Opisthorchiidae</taxon>
        <taxon>Opisthorchis</taxon>
    </lineage>
</organism>
<name>A0A074YTE5_OPIVI</name>
<evidence type="ECO:0000313" key="2">
    <source>
        <dbReference type="Proteomes" id="UP000054324"/>
    </source>
</evidence>
<dbReference type="CTD" id="20326572"/>
<dbReference type="Proteomes" id="UP000054324">
    <property type="component" value="Unassembled WGS sequence"/>
</dbReference>
<proteinExistence type="predicted"/>
<dbReference type="KEGG" id="ovi:T265_12404"/>
<evidence type="ECO:0000313" key="1">
    <source>
        <dbReference type="EMBL" id="KER17998.1"/>
    </source>
</evidence>
<accession>A0A074YTE5</accession>
<dbReference type="RefSeq" id="XP_009178255.1">
    <property type="nucleotide sequence ID" value="XM_009179991.1"/>
</dbReference>
<reference evidence="1 2" key="1">
    <citation type="submission" date="2013-11" db="EMBL/GenBank/DDBJ databases">
        <title>Opisthorchis viverrini - life in the bile duct.</title>
        <authorList>
            <person name="Young N.D."/>
            <person name="Nagarajan N."/>
            <person name="Lin S.J."/>
            <person name="Korhonen P.K."/>
            <person name="Jex A.R."/>
            <person name="Hall R.S."/>
            <person name="Safavi-Hemami H."/>
            <person name="Kaewkong W."/>
            <person name="Bertrand D."/>
            <person name="Gao S."/>
            <person name="Seet Q."/>
            <person name="Wongkham S."/>
            <person name="Teh B.T."/>
            <person name="Wongkham C."/>
            <person name="Intapan P.M."/>
            <person name="Maleewong W."/>
            <person name="Yang X."/>
            <person name="Hu M."/>
            <person name="Wang Z."/>
            <person name="Hofmann A."/>
            <person name="Sternberg P.W."/>
            <person name="Tan P."/>
            <person name="Wang J."/>
            <person name="Gasser R.B."/>
        </authorList>
    </citation>
    <scope>NUCLEOTIDE SEQUENCE [LARGE SCALE GENOMIC DNA]</scope>
</reference>
<keyword evidence="2" id="KW-1185">Reference proteome</keyword>
<dbReference type="EMBL" id="KL621339">
    <property type="protein sequence ID" value="KER17998.1"/>
    <property type="molecule type" value="Genomic_DNA"/>
</dbReference>
<dbReference type="GeneID" id="20326572"/>
<dbReference type="AlphaFoldDB" id="A0A074YTE5"/>
<protein>
    <submittedName>
        <fullName evidence="1">Uncharacterized protein</fullName>
    </submittedName>
</protein>
<gene>
    <name evidence="1" type="ORF">T265_12404</name>
</gene>